<gene>
    <name evidence="1" type="ORF">SAMN00790413_06446</name>
</gene>
<dbReference type="AlphaFoldDB" id="A0A1W1VV64"/>
<dbReference type="OrthoDB" id="9806213at2"/>
<evidence type="ECO:0000313" key="2">
    <source>
        <dbReference type="Proteomes" id="UP000192582"/>
    </source>
</evidence>
<protein>
    <submittedName>
        <fullName evidence="1">Uncharacterized protein</fullName>
    </submittedName>
</protein>
<evidence type="ECO:0000313" key="1">
    <source>
        <dbReference type="EMBL" id="SMB97248.1"/>
    </source>
</evidence>
<proteinExistence type="predicted"/>
<accession>A0A1W1VV64</accession>
<organism evidence="1 2">
    <name type="scientific">Deinococcus hopiensis KR-140</name>
    <dbReference type="NCBI Taxonomy" id="695939"/>
    <lineage>
        <taxon>Bacteria</taxon>
        <taxon>Thermotogati</taxon>
        <taxon>Deinococcota</taxon>
        <taxon>Deinococci</taxon>
        <taxon>Deinococcales</taxon>
        <taxon>Deinococcaceae</taxon>
        <taxon>Deinococcus</taxon>
    </lineage>
</organism>
<name>A0A1W1VV64_9DEIO</name>
<dbReference type="EMBL" id="FWWU01000010">
    <property type="protein sequence ID" value="SMB97248.1"/>
    <property type="molecule type" value="Genomic_DNA"/>
</dbReference>
<reference evidence="1 2" key="1">
    <citation type="submission" date="2017-04" db="EMBL/GenBank/DDBJ databases">
        <authorList>
            <person name="Afonso C.L."/>
            <person name="Miller P.J."/>
            <person name="Scott M.A."/>
            <person name="Spackman E."/>
            <person name="Goraichik I."/>
            <person name="Dimitrov K.M."/>
            <person name="Suarez D.L."/>
            <person name="Swayne D.E."/>
        </authorList>
    </citation>
    <scope>NUCLEOTIDE SEQUENCE [LARGE SCALE GENOMIC DNA]</scope>
    <source>
        <strain evidence="1 2">KR-140</strain>
    </source>
</reference>
<dbReference type="Proteomes" id="UP000192582">
    <property type="component" value="Unassembled WGS sequence"/>
</dbReference>
<sequence>MKVTTTARGEPGTGWFAGRAGWVELAAARLVPFLVGLHRFPGEPWTFTRDEPILGELRAPAAGVGEARPDLPPAFKWASRR</sequence>
<keyword evidence="2" id="KW-1185">Reference proteome</keyword>
<dbReference type="RefSeq" id="WP_084051247.1">
    <property type="nucleotide sequence ID" value="NZ_FWWU01000010.1"/>
</dbReference>